<comment type="similarity">
    <text evidence="2">Belongs to the peptidase M3 family.</text>
</comment>
<dbReference type="SUPFAM" id="SSF55486">
    <property type="entry name" value="Metalloproteases ('zincins'), catalytic domain"/>
    <property type="match status" value="1"/>
</dbReference>
<evidence type="ECO:0000259" key="10">
    <source>
        <dbReference type="Pfam" id="PF01432"/>
    </source>
</evidence>
<reference evidence="12" key="1">
    <citation type="submission" date="2016-10" db="EMBL/GenBank/DDBJ databases">
        <authorList>
            <person name="de Groot N.N."/>
        </authorList>
    </citation>
    <scope>NUCLEOTIDE SEQUENCE</scope>
</reference>
<evidence type="ECO:0000256" key="2">
    <source>
        <dbReference type="ARBA" id="ARBA00006040"/>
    </source>
</evidence>
<organism evidence="12">
    <name type="scientific">hydrothermal vent metagenome</name>
    <dbReference type="NCBI Taxonomy" id="652676"/>
    <lineage>
        <taxon>unclassified sequences</taxon>
        <taxon>metagenomes</taxon>
        <taxon>ecological metagenomes</taxon>
    </lineage>
</organism>
<dbReference type="CDD" id="cd06456">
    <property type="entry name" value="M3A_DCP"/>
    <property type="match status" value="1"/>
</dbReference>
<feature type="domain" description="Peptidase M3A/M3B catalytic" evidence="10">
    <location>
        <begin position="205"/>
        <end position="646"/>
    </location>
</feature>
<name>A0A1W1EJ73_9ZZZZ</name>
<dbReference type="FunFam" id="3.40.390.10:FF:000009">
    <property type="entry name" value="Oligopeptidase A"/>
    <property type="match status" value="1"/>
</dbReference>
<dbReference type="InterPro" id="IPR024077">
    <property type="entry name" value="Neurolysin/TOP_dom2"/>
</dbReference>
<dbReference type="GO" id="GO:0005829">
    <property type="term" value="C:cytosol"/>
    <property type="evidence" value="ECO:0007669"/>
    <property type="project" value="UniProtKB-ARBA"/>
</dbReference>
<dbReference type="InterPro" id="IPR001567">
    <property type="entry name" value="Pept_M3A_M3B_dom"/>
</dbReference>
<dbReference type="PANTHER" id="PTHR43660">
    <property type="entry name" value="DIPEPTIDYL CARBOXYPEPTIDASE"/>
    <property type="match status" value="1"/>
</dbReference>
<keyword evidence="4" id="KW-0479">Metal-binding</keyword>
<sequence length="650" mass="74929">MFVDFKVENLDTFPKTLEKLLDKQLERIENIASLDNASYESISKPLQDLDEELGLFFTPLSHLNSVNNSQDTQKAYEASLPLLSAFSSKVAQNEKLFAQIERLSSNDIASAKVIENEKRDFILGGIKLNDEDKKLLEDINLELSELANKFSQNLLDATNDYELIIEDANDVRELPKSDLESAKIIKDDKEVYRFTLQMPSYLAYMTYGSNREFREELYRAYSSRAPENGDIIDKLLLLKNQKSHLLGFENYSSYSLATKDAPSQERVIEFLEEIVKLSKPTAIDELNELKNFAKELDGIEELKNHDVAYYSQKLKKEKFDFDDSMTKPYFEQSRVVDGLLEILSTLFNVEIKETNIKNRWHECVRVFDFYEDGKVLSRLYMDLEARESKRGGAWMHDFETRFIDSNNNLHLASAFIVCNFSPASDTTPSLLRHDDVVTLFHEMGHAIHHIFSKASQRSISGVNGVAWDVIEFPSQFLENFAYESEILKKFAFHYETFEPISDTLLSKIKESKNFQASLGLLRQMEFSLFDFKLHQKLYQNQEVQDLLDSIREETSLIKPPSYNKFQNGFAHIFAGGYSAGYFSYKWAEVLSADAFFESIEDGGFNLPKAQGYKENILAKGGTKNMSELYFDWLGREAETKSLLRLYGLER</sequence>
<dbReference type="Gene3D" id="1.10.1370.10">
    <property type="entry name" value="Neurolysin, domain 3"/>
    <property type="match status" value="1"/>
</dbReference>
<proteinExistence type="inferred from homology"/>
<dbReference type="Pfam" id="PF19310">
    <property type="entry name" value="TOP_N"/>
    <property type="match status" value="1"/>
</dbReference>
<evidence type="ECO:0000256" key="9">
    <source>
        <dbReference type="ARBA" id="ARBA00026100"/>
    </source>
</evidence>
<dbReference type="GO" id="GO:0004222">
    <property type="term" value="F:metalloendopeptidase activity"/>
    <property type="evidence" value="ECO:0007669"/>
    <property type="project" value="UniProtKB-EC"/>
</dbReference>
<comment type="cofactor">
    <cofactor evidence="1">
        <name>Zn(2+)</name>
        <dbReference type="ChEBI" id="CHEBI:29105"/>
    </cofactor>
</comment>
<dbReference type="InterPro" id="IPR024079">
    <property type="entry name" value="MetalloPept_cat_dom_sf"/>
</dbReference>
<dbReference type="PANTHER" id="PTHR43660:SF1">
    <property type="entry name" value="DIPEPTIDYL CARBOXYPEPTIDASE"/>
    <property type="match status" value="1"/>
</dbReference>
<dbReference type="Gene3D" id="3.40.390.10">
    <property type="entry name" value="Collagenase (Catalytic Domain)"/>
    <property type="match status" value="1"/>
</dbReference>
<dbReference type="Pfam" id="PF01432">
    <property type="entry name" value="Peptidase_M3"/>
    <property type="match status" value="1"/>
</dbReference>
<comment type="catalytic activity">
    <reaction evidence="8">
        <text>Hydrolysis of oligopeptides, with broad specificity. Gly or Ala commonly occur as P1 or P1' residues, but more distant residues are also important, as is shown by the fact that Z-Gly-Pro-Gly-|-Gly-Pro-Ala is cleaved, but not Z-(Gly)(5).</text>
        <dbReference type="EC" id="3.4.24.70"/>
    </reaction>
</comment>
<dbReference type="InterPro" id="IPR034005">
    <property type="entry name" value="M3A_DCP"/>
</dbReference>
<evidence type="ECO:0000256" key="4">
    <source>
        <dbReference type="ARBA" id="ARBA00022723"/>
    </source>
</evidence>
<evidence type="ECO:0000313" key="12">
    <source>
        <dbReference type="EMBL" id="SHO80832.1"/>
    </source>
</evidence>
<dbReference type="EC" id="3.4.24.70" evidence="9"/>
<dbReference type="AlphaFoldDB" id="A0A1W1EJ73"/>
<dbReference type="InterPro" id="IPR045090">
    <property type="entry name" value="Pept_M3A_M3B"/>
</dbReference>
<keyword evidence="5 12" id="KW-0378">Hydrolase</keyword>
<keyword evidence="3" id="KW-0645">Protease</keyword>
<dbReference type="EMBL" id="FRYL01000021">
    <property type="protein sequence ID" value="SHO80832.1"/>
    <property type="molecule type" value="Genomic_DNA"/>
</dbReference>
<evidence type="ECO:0000256" key="3">
    <source>
        <dbReference type="ARBA" id="ARBA00022670"/>
    </source>
</evidence>
<evidence type="ECO:0000256" key="6">
    <source>
        <dbReference type="ARBA" id="ARBA00022833"/>
    </source>
</evidence>
<feature type="domain" description="Oligopeptidase A N-terminal" evidence="11">
    <location>
        <begin position="19"/>
        <end position="133"/>
    </location>
</feature>
<dbReference type="InterPro" id="IPR045666">
    <property type="entry name" value="OpdA_N"/>
</dbReference>
<evidence type="ECO:0000256" key="5">
    <source>
        <dbReference type="ARBA" id="ARBA00022801"/>
    </source>
</evidence>
<dbReference type="GO" id="GO:0006508">
    <property type="term" value="P:proteolysis"/>
    <property type="evidence" value="ECO:0007669"/>
    <property type="project" value="UniProtKB-KW"/>
</dbReference>
<keyword evidence="7" id="KW-0482">Metalloprotease</keyword>
<evidence type="ECO:0000256" key="8">
    <source>
        <dbReference type="ARBA" id="ARBA00024603"/>
    </source>
</evidence>
<gene>
    <name evidence="12" type="ORF">MNB_SV-15-482</name>
</gene>
<keyword evidence="6" id="KW-0862">Zinc</keyword>
<dbReference type="GO" id="GO:0046872">
    <property type="term" value="F:metal ion binding"/>
    <property type="evidence" value="ECO:0007669"/>
    <property type="project" value="UniProtKB-KW"/>
</dbReference>
<accession>A0A1W1EJ73</accession>
<evidence type="ECO:0000259" key="11">
    <source>
        <dbReference type="Pfam" id="PF19310"/>
    </source>
</evidence>
<protein>
    <recommendedName>
        <fullName evidence="9">oligopeptidase A</fullName>
        <ecNumber evidence="9">3.4.24.70</ecNumber>
    </recommendedName>
</protein>
<evidence type="ECO:0000256" key="7">
    <source>
        <dbReference type="ARBA" id="ARBA00023049"/>
    </source>
</evidence>
<evidence type="ECO:0000256" key="1">
    <source>
        <dbReference type="ARBA" id="ARBA00001947"/>
    </source>
</evidence>